<comment type="caution">
    <text evidence="1">The sequence shown here is derived from an EMBL/GenBank/DDBJ whole genome shotgun (WGS) entry which is preliminary data.</text>
</comment>
<proteinExistence type="predicted"/>
<reference evidence="1 2" key="1">
    <citation type="submission" date="2023-02" db="EMBL/GenBank/DDBJ databases">
        <title>LHISI_Scaffold_Assembly.</title>
        <authorList>
            <person name="Stuart O.P."/>
            <person name="Cleave R."/>
            <person name="Magrath M.J.L."/>
            <person name="Mikheyev A.S."/>
        </authorList>
    </citation>
    <scope>NUCLEOTIDE SEQUENCE [LARGE SCALE GENOMIC DNA]</scope>
    <source>
        <strain evidence="1">Daus_M_001</strain>
        <tissue evidence="1">Leg muscle</tissue>
    </source>
</reference>
<evidence type="ECO:0008006" key="3">
    <source>
        <dbReference type="Google" id="ProtNLM"/>
    </source>
</evidence>
<dbReference type="Gene3D" id="3.30.420.10">
    <property type="entry name" value="Ribonuclease H-like superfamily/Ribonuclease H"/>
    <property type="match status" value="1"/>
</dbReference>
<dbReference type="SUPFAM" id="SSF53098">
    <property type="entry name" value="Ribonuclease H-like"/>
    <property type="match status" value="1"/>
</dbReference>
<gene>
    <name evidence="1" type="ORF">PR048_032948</name>
</gene>
<dbReference type="InterPro" id="IPR036397">
    <property type="entry name" value="RNaseH_sf"/>
</dbReference>
<dbReference type="Proteomes" id="UP001159363">
    <property type="component" value="Chromosome 15"/>
</dbReference>
<name>A0ABQ9G6H9_9NEOP</name>
<organism evidence="1 2">
    <name type="scientific">Dryococelus australis</name>
    <dbReference type="NCBI Taxonomy" id="614101"/>
    <lineage>
        <taxon>Eukaryota</taxon>
        <taxon>Metazoa</taxon>
        <taxon>Ecdysozoa</taxon>
        <taxon>Arthropoda</taxon>
        <taxon>Hexapoda</taxon>
        <taxon>Insecta</taxon>
        <taxon>Pterygota</taxon>
        <taxon>Neoptera</taxon>
        <taxon>Polyneoptera</taxon>
        <taxon>Phasmatodea</taxon>
        <taxon>Verophasmatodea</taxon>
        <taxon>Anareolatae</taxon>
        <taxon>Phasmatidae</taxon>
        <taxon>Eurycanthinae</taxon>
        <taxon>Dryococelus</taxon>
    </lineage>
</organism>
<dbReference type="EMBL" id="JARBHB010000016">
    <property type="protein sequence ID" value="KAJ8867086.1"/>
    <property type="molecule type" value="Genomic_DNA"/>
</dbReference>
<protein>
    <recommendedName>
        <fullName evidence="3">Integrase catalytic domain-containing protein</fullName>
    </recommendedName>
</protein>
<evidence type="ECO:0000313" key="2">
    <source>
        <dbReference type="Proteomes" id="UP001159363"/>
    </source>
</evidence>
<dbReference type="InterPro" id="IPR012337">
    <property type="entry name" value="RNaseH-like_sf"/>
</dbReference>
<evidence type="ECO:0000313" key="1">
    <source>
        <dbReference type="EMBL" id="KAJ8867086.1"/>
    </source>
</evidence>
<accession>A0ABQ9G6H9</accession>
<keyword evidence="2" id="KW-1185">Reference proteome</keyword>
<sequence>MNQYISKYVKECNNCQLAKHPLNSKVGNYSVELPIGGLSKFTILLPLRDMKAGNISKVLIDRVRKIFGSPKLLISDNASNFNSSIIKDAGIRVGGGTTGSDEVVTCPLHSPGVGSSPGPSPPSFLILVSPSIEKWSVSGALDRSTTLATGDGFHQQATLTSIPKNAQPGSTLVNYINEQIFTDELMPAEHENNTPSEHIALPIELDFEMDRNDNMALENGSTSWNLVINEQRLELANAWLWPEKVKENTVTHNQRLCNPVYLSRIGPTPCEKSQTLRKTLANQAINLKQHSYALHHNR</sequence>